<protein>
    <submittedName>
        <fullName evidence="1">Uncharacterized protein</fullName>
    </submittedName>
</protein>
<proteinExistence type="predicted"/>
<reference evidence="2" key="1">
    <citation type="journal article" date="2019" name="Int. J. Syst. Evol. Microbiol.">
        <title>The Global Catalogue of Microorganisms (GCM) 10K type strain sequencing project: providing services to taxonomists for standard genome sequencing and annotation.</title>
        <authorList>
            <consortium name="The Broad Institute Genomics Platform"/>
            <consortium name="The Broad Institute Genome Sequencing Center for Infectious Disease"/>
            <person name="Wu L."/>
            <person name="Ma J."/>
        </authorList>
    </citation>
    <scope>NUCLEOTIDE SEQUENCE [LARGE SCALE GENOMIC DNA]</scope>
    <source>
        <strain evidence="2">JCM 16914</strain>
    </source>
</reference>
<dbReference type="Proteomes" id="UP001500133">
    <property type="component" value="Unassembled WGS sequence"/>
</dbReference>
<name>A0ABP7LRP4_9GAMM</name>
<comment type="caution">
    <text evidence="1">The sequence shown here is derived from an EMBL/GenBank/DDBJ whole genome shotgun (WGS) entry which is preliminary data.</text>
</comment>
<evidence type="ECO:0000313" key="1">
    <source>
        <dbReference type="EMBL" id="GAA3907113.1"/>
    </source>
</evidence>
<accession>A0ABP7LRP4</accession>
<organism evidence="1 2">
    <name type="scientific">Halomonas cibimaris</name>
    <dbReference type="NCBI Taxonomy" id="657012"/>
    <lineage>
        <taxon>Bacteria</taxon>
        <taxon>Pseudomonadati</taxon>
        <taxon>Pseudomonadota</taxon>
        <taxon>Gammaproteobacteria</taxon>
        <taxon>Oceanospirillales</taxon>
        <taxon>Halomonadaceae</taxon>
        <taxon>Halomonas</taxon>
    </lineage>
</organism>
<dbReference type="EMBL" id="BAAAZT010000072">
    <property type="protein sequence ID" value="GAA3907113.1"/>
    <property type="molecule type" value="Genomic_DNA"/>
</dbReference>
<dbReference type="RefSeq" id="WP_344704263.1">
    <property type="nucleotide sequence ID" value="NZ_BAAAZT010000072.1"/>
</dbReference>
<evidence type="ECO:0000313" key="2">
    <source>
        <dbReference type="Proteomes" id="UP001500133"/>
    </source>
</evidence>
<keyword evidence="2" id="KW-1185">Reference proteome</keyword>
<sequence length="122" mass="13612">MPAQPMLPAIAPRPCRRGAAARWWLAGLLVSCLLPVGLSAACQAARLPVRYAYTLVPTLQRVCSRRQLRYRLAPGRRQRRLFTARNGLSWRPLRLTGMVAALDVVSRRGPPVCRLNVLLCRG</sequence>
<gene>
    <name evidence="1" type="ORF">GCM10022228_16720</name>
</gene>